<sequence length="282" mass="29193">MVALLLLAFLPLALAFSMGDDDDDNHDSSDDLAGDDTITGTDGTDSVTGLAGDNRIFLEGGDDQGEVTLAIEDDLDGAESFEDFLDIYENSGLFGAVGGTGDDYIDGGHGDDAIFGSQGDDTLWLEGGDDGNVLDESAADFIFSGNSIALSISLLEANDFFGGVGGNGNDYIDGGSGDDSLYGGAGDDTLRGNTGDDIIFDNLGSDTFNGGYGDDALVAWDNYQGSSDIVNGGAGDDILFIDDADQATGGAGWDSFFPLAKQGRWRGPSCDDHRLQSDPFRG</sequence>
<feature type="chain" id="PRO_5012836476" description="Calcium-binding protein" evidence="2">
    <location>
        <begin position="16"/>
        <end position="282"/>
    </location>
</feature>
<evidence type="ECO:0000313" key="3">
    <source>
        <dbReference type="EMBL" id="KEO57449.1"/>
    </source>
</evidence>
<dbReference type="SUPFAM" id="SSF51120">
    <property type="entry name" value="beta-Roll"/>
    <property type="match status" value="1"/>
</dbReference>
<keyword evidence="2" id="KW-0732">Signal</keyword>
<protein>
    <recommendedName>
        <fullName evidence="5">Calcium-binding protein</fullName>
    </recommendedName>
</protein>
<dbReference type="PRINTS" id="PR00313">
    <property type="entry name" value="CABNDNGRPT"/>
</dbReference>
<feature type="compositionally biased region" description="Acidic residues" evidence="1">
    <location>
        <begin position="21"/>
        <end position="34"/>
    </location>
</feature>
<evidence type="ECO:0000256" key="1">
    <source>
        <dbReference type="SAM" id="MobiDB-lite"/>
    </source>
</evidence>
<gene>
    <name evidence="3" type="ORF">DT23_05100</name>
</gene>
<dbReference type="STRING" id="1353528.DT23_05100"/>
<dbReference type="Proteomes" id="UP000027471">
    <property type="component" value="Unassembled WGS sequence"/>
</dbReference>
<proteinExistence type="predicted"/>
<feature type="signal peptide" evidence="2">
    <location>
        <begin position="1"/>
        <end position="15"/>
    </location>
</feature>
<evidence type="ECO:0000313" key="4">
    <source>
        <dbReference type="Proteomes" id="UP000027471"/>
    </source>
</evidence>
<comment type="caution">
    <text evidence="3">The sequence shown here is derived from an EMBL/GenBank/DDBJ whole genome shotgun (WGS) entry which is preliminary data.</text>
</comment>
<dbReference type="eggNOG" id="COG2931">
    <property type="taxonomic scope" value="Bacteria"/>
</dbReference>
<dbReference type="Gene3D" id="2.150.10.10">
    <property type="entry name" value="Serralysin-like metalloprotease, C-terminal"/>
    <property type="match status" value="1"/>
</dbReference>
<reference evidence="3 4" key="1">
    <citation type="journal article" date="2015" name="Antonie Van Leeuwenhoek">
        <title>Thioclava indica sp. nov., isolated from surface seawater of the Indian Ocean.</title>
        <authorList>
            <person name="Liu Y."/>
            <person name="Lai Q."/>
            <person name="Du J."/>
            <person name="Xu H."/>
            <person name="Jiang L."/>
            <person name="Shao Z."/>
        </authorList>
    </citation>
    <scope>NUCLEOTIDE SEQUENCE [LARGE SCALE GENOMIC DNA]</scope>
    <source>
        <strain evidence="3 4">DT23-4</strain>
    </source>
</reference>
<dbReference type="InterPro" id="IPR011049">
    <property type="entry name" value="Serralysin-like_metalloprot_C"/>
</dbReference>
<dbReference type="InterPro" id="IPR018511">
    <property type="entry name" value="Hemolysin-typ_Ca-bd_CS"/>
</dbReference>
<name>A0A074JLU1_9RHOB</name>
<organism evidence="3 4">
    <name type="scientific">Thioclava indica</name>
    <dbReference type="NCBI Taxonomy" id="1353528"/>
    <lineage>
        <taxon>Bacteria</taxon>
        <taxon>Pseudomonadati</taxon>
        <taxon>Pseudomonadota</taxon>
        <taxon>Alphaproteobacteria</taxon>
        <taxon>Rhodobacterales</taxon>
        <taxon>Paracoccaceae</taxon>
        <taxon>Thioclava</taxon>
    </lineage>
</organism>
<dbReference type="RefSeq" id="WP_051697265.1">
    <property type="nucleotide sequence ID" value="NZ_AUNB01000040.1"/>
</dbReference>
<accession>A0A074JLU1</accession>
<dbReference type="Pfam" id="PF00353">
    <property type="entry name" value="HemolysinCabind"/>
    <property type="match status" value="4"/>
</dbReference>
<feature type="region of interest" description="Disordered" evidence="1">
    <location>
        <begin position="21"/>
        <end position="45"/>
    </location>
</feature>
<dbReference type="EMBL" id="AUNB01000040">
    <property type="protein sequence ID" value="KEO57449.1"/>
    <property type="molecule type" value="Genomic_DNA"/>
</dbReference>
<feature type="compositionally biased region" description="Low complexity" evidence="1">
    <location>
        <begin position="35"/>
        <end position="45"/>
    </location>
</feature>
<evidence type="ECO:0008006" key="5">
    <source>
        <dbReference type="Google" id="ProtNLM"/>
    </source>
</evidence>
<dbReference type="InterPro" id="IPR001343">
    <property type="entry name" value="Hemolysn_Ca-bd"/>
</dbReference>
<dbReference type="OrthoDB" id="423072at2"/>
<evidence type="ECO:0000256" key="2">
    <source>
        <dbReference type="SAM" id="SignalP"/>
    </source>
</evidence>
<keyword evidence="4" id="KW-1185">Reference proteome</keyword>
<dbReference type="GO" id="GO:0005509">
    <property type="term" value="F:calcium ion binding"/>
    <property type="evidence" value="ECO:0007669"/>
    <property type="project" value="InterPro"/>
</dbReference>
<dbReference type="PROSITE" id="PS00330">
    <property type="entry name" value="HEMOLYSIN_CALCIUM"/>
    <property type="match status" value="1"/>
</dbReference>
<dbReference type="AlphaFoldDB" id="A0A074JLU1"/>